<dbReference type="KEGG" id="txi:TH3_11495"/>
<dbReference type="Proteomes" id="UP000007127">
    <property type="component" value="Chromosome"/>
</dbReference>
<protein>
    <submittedName>
        <fullName evidence="1">Uncharacterized protein</fullName>
    </submittedName>
</protein>
<name>A0AB72UDP8_9PROT</name>
<evidence type="ECO:0000313" key="2">
    <source>
        <dbReference type="Proteomes" id="UP000007127"/>
    </source>
</evidence>
<dbReference type="EMBL" id="CP004388">
    <property type="protein sequence ID" value="AJD52415.1"/>
    <property type="molecule type" value="Genomic_DNA"/>
</dbReference>
<sequence length="79" mass="9114">MILWRYRRLPFCLSDRGSVIVVTSIILFLSFRPEYAKTRESESRFAGFGSGCISPVDFSLMPQMKEQIKNNFQGICKKS</sequence>
<accession>A0AB72UDP8</accession>
<gene>
    <name evidence="1" type="ORF">TH3_11495</name>
</gene>
<proteinExistence type="predicted"/>
<evidence type="ECO:0000313" key="1">
    <source>
        <dbReference type="EMBL" id="AJD52415.1"/>
    </source>
</evidence>
<organism evidence="1 2">
    <name type="scientific">Thalassospira xiamenensis M-5 = DSM 17429</name>
    <dbReference type="NCBI Taxonomy" id="1123366"/>
    <lineage>
        <taxon>Bacteria</taxon>
        <taxon>Pseudomonadati</taxon>
        <taxon>Pseudomonadota</taxon>
        <taxon>Alphaproteobacteria</taxon>
        <taxon>Rhodospirillales</taxon>
        <taxon>Thalassospiraceae</taxon>
        <taxon>Thalassospira</taxon>
    </lineage>
</organism>
<dbReference type="AlphaFoldDB" id="A0AB72UDP8"/>
<reference evidence="1 2" key="1">
    <citation type="journal article" date="2012" name="J. Bacteriol.">
        <title>Genome sequence of Thalassospira xiamenensis type strain M-5.</title>
        <authorList>
            <person name="Lai Q."/>
            <person name="Shao Z."/>
        </authorList>
    </citation>
    <scope>NUCLEOTIDE SEQUENCE [LARGE SCALE GENOMIC DNA]</scope>
    <source>
        <strain evidence="1 2">M-5</strain>
    </source>
</reference>